<gene>
    <name evidence="2" type="ORF">ACHHYP_20533</name>
</gene>
<accession>A0A1V9YJH6</accession>
<dbReference type="Proteomes" id="UP000243579">
    <property type="component" value="Unassembled WGS sequence"/>
</dbReference>
<keyword evidence="3" id="KW-1185">Reference proteome</keyword>
<evidence type="ECO:0000313" key="3">
    <source>
        <dbReference type="Proteomes" id="UP000243579"/>
    </source>
</evidence>
<protein>
    <recommendedName>
        <fullName evidence="1">Winged helix-turn helix domain-containing protein</fullName>
    </recommendedName>
</protein>
<dbReference type="OrthoDB" id="128331at2759"/>
<dbReference type="EMBL" id="JNBR01001570">
    <property type="protein sequence ID" value="OQR85869.1"/>
    <property type="molecule type" value="Genomic_DNA"/>
</dbReference>
<proteinExistence type="predicted"/>
<reference evidence="2 3" key="1">
    <citation type="journal article" date="2014" name="Genome Biol. Evol.">
        <title>The secreted proteins of Achlya hypogyna and Thraustotheca clavata identify the ancestral oomycete secretome and reveal gene acquisitions by horizontal gene transfer.</title>
        <authorList>
            <person name="Misner I."/>
            <person name="Blouin N."/>
            <person name="Leonard G."/>
            <person name="Richards T.A."/>
            <person name="Lane C.E."/>
        </authorList>
    </citation>
    <scope>NUCLEOTIDE SEQUENCE [LARGE SCALE GENOMIC DNA]</scope>
    <source>
        <strain evidence="2 3">ATCC 48635</strain>
    </source>
</reference>
<organism evidence="2 3">
    <name type="scientific">Achlya hypogyna</name>
    <name type="common">Oomycete</name>
    <name type="synonym">Protoachlya hypogyna</name>
    <dbReference type="NCBI Taxonomy" id="1202772"/>
    <lineage>
        <taxon>Eukaryota</taxon>
        <taxon>Sar</taxon>
        <taxon>Stramenopiles</taxon>
        <taxon>Oomycota</taxon>
        <taxon>Saprolegniomycetes</taxon>
        <taxon>Saprolegniales</taxon>
        <taxon>Achlyaceae</taxon>
        <taxon>Achlya</taxon>
    </lineage>
</organism>
<dbReference type="Pfam" id="PF13592">
    <property type="entry name" value="HTH_33"/>
    <property type="match status" value="1"/>
</dbReference>
<evidence type="ECO:0000259" key="1">
    <source>
        <dbReference type="Pfam" id="PF13592"/>
    </source>
</evidence>
<dbReference type="InterPro" id="IPR025959">
    <property type="entry name" value="Winged_HTH_dom"/>
</dbReference>
<sequence>MAHLTQRHVLAPCEKVLIVNAHAYFMAQERRGAGGPQVRARVAACLGFGEATVARVMAEWHAHHDPTSHHEPQTGWPKTHVLPEAAHTKSTTSSPVTAAIIRTELERRCEIEISLKTMQRVLKRQGYKYLKGQQRHTMAETAANVVFRARYLRAKLANRSARNEPIVPEVYLDESFCHLHHVASRSWLDHTRTRYGPSGKGPRYYIVGAGTQHQTCT</sequence>
<name>A0A1V9YJH6_ACHHY</name>
<dbReference type="AlphaFoldDB" id="A0A1V9YJH6"/>
<evidence type="ECO:0000313" key="2">
    <source>
        <dbReference type="EMBL" id="OQR85869.1"/>
    </source>
</evidence>
<feature type="domain" description="Winged helix-turn helix" evidence="1">
    <location>
        <begin position="97"/>
        <end position="143"/>
    </location>
</feature>
<comment type="caution">
    <text evidence="2">The sequence shown here is derived from an EMBL/GenBank/DDBJ whole genome shotgun (WGS) entry which is preliminary data.</text>
</comment>